<dbReference type="InterPro" id="IPR050509">
    <property type="entry name" value="CoA-transferase_III"/>
</dbReference>
<dbReference type="PANTHER" id="PTHR48228:SF5">
    <property type="entry name" value="ALPHA-METHYLACYL-COA RACEMASE"/>
    <property type="match status" value="1"/>
</dbReference>
<reference evidence="2" key="1">
    <citation type="journal article" date="2013" name="Genome Announc.">
        <title>Draft Genome Sequence of the Dimorphic Prosthecate Bacterium Brevundimonas abyssalis TAR-001T.</title>
        <authorList>
            <person name="Tsubouchi T."/>
            <person name="Nishi S."/>
            <person name="Usui K."/>
            <person name="Shimane Y."/>
            <person name="Takaki Y."/>
            <person name="Maruyama T."/>
            <person name="Hatada Y."/>
        </authorList>
    </citation>
    <scope>NUCLEOTIDE SEQUENCE [LARGE SCALE GENOMIC DNA]</scope>
    <source>
        <strain evidence="2">TAR-001</strain>
    </source>
</reference>
<keyword evidence="2" id="KW-1185">Reference proteome</keyword>
<dbReference type="AlphaFoldDB" id="A0A8E0KJA6"/>
<dbReference type="Pfam" id="PF02515">
    <property type="entry name" value="CoA_transf_3"/>
    <property type="match status" value="1"/>
</dbReference>
<organism evidence="1 2">
    <name type="scientific">Brevundimonas abyssalis TAR-001</name>
    <dbReference type="NCBI Taxonomy" id="1391729"/>
    <lineage>
        <taxon>Bacteria</taxon>
        <taxon>Pseudomonadati</taxon>
        <taxon>Pseudomonadota</taxon>
        <taxon>Alphaproteobacteria</taxon>
        <taxon>Caulobacterales</taxon>
        <taxon>Caulobacteraceae</taxon>
        <taxon>Brevundimonas</taxon>
    </lineage>
</organism>
<accession>A0A8E0KJA6</accession>
<gene>
    <name evidence="1" type="ORF">MBEBAB_1506</name>
</gene>
<proteinExistence type="predicted"/>
<dbReference type="GO" id="GO:0003824">
    <property type="term" value="F:catalytic activity"/>
    <property type="evidence" value="ECO:0007669"/>
    <property type="project" value="InterPro"/>
</dbReference>
<dbReference type="Gene3D" id="3.40.50.10540">
    <property type="entry name" value="Crotonobetainyl-coa:carnitine coa-transferase, domain 1"/>
    <property type="match status" value="1"/>
</dbReference>
<dbReference type="EMBL" id="BATC01000022">
    <property type="protein sequence ID" value="GAD59256.1"/>
    <property type="molecule type" value="Genomic_DNA"/>
</dbReference>
<dbReference type="PANTHER" id="PTHR48228">
    <property type="entry name" value="SUCCINYL-COA--D-CITRAMALATE COA-TRANSFERASE"/>
    <property type="match status" value="1"/>
</dbReference>
<dbReference type="Gene3D" id="3.30.60.110">
    <property type="match status" value="1"/>
</dbReference>
<dbReference type="SUPFAM" id="SSF89796">
    <property type="entry name" value="CoA-transferase family III (CaiB/BaiF)"/>
    <property type="match status" value="1"/>
</dbReference>
<dbReference type="RefSeq" id="WP_021697351.1">
    <property type="nucleotide sequence ID" value="NZ_BATC01000022.1"/>
</dbReference>
<dbReference type="Proteomes" id="UP000016569">
    <property type="component" value="Unassembled WGS sequence"/>
</dbReference>
<evidence type="ECO:0000313" key="2">
    <source>
        <dbReference type="Proteomes" id="UP000016569"/>
    </source>
</evidence>
<dbReference type="InterPro" id="IPR003673">
    <property type="entry name" value="CoA-Trfase_fam_III"/>
</dbReference>
<evidence type="ECO:0000313" key="1">
    <source>
        <dbReference type="EMBL" id="GAD59256.1"/>
    </source>
</evidence>
<name>A0A8E0KJA6_9CAUL</name>
<dbReference type="InterPro" id="IPR044855">
    <property type="entry name" value="CoA-Trfase_III_dom3_sf"/>
</dbReference>
<protein>
    <submittedName>
        <fullName evidence="1">Alpha-methylacyl-CoA racemase</fullName>
    </submittedName>
</protein>
<dbReference type="OrthoDB" id="7488526at2"/>
<comment type="caution">
    <text evidence="1">The sequence shown here is derived from an EMBL/GenBank/DDBJ whole genome shotgun (WGS) entry which is preliminary data.</text>
</comment>
<dbReference type="InterPro" id="IPR023606">
    <property type="entry name" value="CoA-Trfase_III_dom_1_sf"/>
</dbReference>
<dbReference type="Gene3D" id="3.30.1540.10">
    <property type="entry name" value="formyl-coa transferase, domain 3"/>
    <property type="match status" value="1"/>
</dbReference>
<sequence length="359" mass="37071">MSQGPLNGLRVVEFAGIGPAPFCATLLSDLGAEVLRIDRPGGGAALHDVTARGRAGSLALDLKAEADRAAALQAIAAADVLVEGFRPGVMERLGLGPDEALAANPRLIYGRMTGWGQTGPLAHAAGHDINYIAVTGALDAIGPKGGDPVPPLNLVGDYGGGALYLAMGILAALHERQTSGKGQVIDAAVVDGTVSLMGVFSWLTHDGLTSMKRGEGLLNGAMPFYRTYACADGRHVSVGPLEPAFYLELRTRLGLTPQPAGDMDQQAAELAAVFLTQPRDHWTALLEGTDACFAPVLSLDEAPAHPHLAARESFTEAFGVTQPAPAPRFSRTPGAIQGPPAKAGENGQAVLARWSGGSI</sequence>